<proteinExistence type="inferred from homology"/>
<dbReference type="EMBL" id="CBTN010000102">
    <property type="protein sequence ID" value="CDH60708.1"/>
    <property type="molecule type" value="Genomic_DNA"/>
</dbReference>
<reference evidence="7" key="1">
    <citation type="submission" date="2013-08" db="EMBL/GenBank/DDBJ databases">
        <title>Gene expansion shapes genome architecture in the human pathogen Lichtheimia corymbifera: an evolutionary genomics analysis in the ancient terrestrial Mucorales (Mucoromycotina).</title>
        <authorList>
            <person name="Schwartze V.U."/>
            <person name="Winter S."/>
            <person name="Shelest E."/>
            <person name="Marcet-Houben M."/>
            <person name="Horn F."/>
            <person name="Wehner S."/>
            <person name="Hoffmann K."/>
            <person name="Riege K."/>
            <person name="Sammeth M."/>
            <person name="Nowrousian M."/>
            <person name="Valiante V."/>
            <person name="Linde J."/>
            <person name="Jacobsen I.D."/>
            <person name="Marz M."/>
            <person name="Brakhage A.A."/>
            <person name="Gabaldon T."/>
            <person name="Bocker S."/>
            <person name="Voigt K."/>
        </authorList>
    </citation>
    <scope>NUCLEOTIDE SEQUENCE [LARGE SCALE GENOMIC DNA]</scope>
    <source>
        <strain evidence="7">FSU 9682</strain>
    </source>
</reference>
<comment type="subcellular location">
    <subcellularLocation>
        <location evidence="1">Membrane</location>
        <topology evidence="1">Multi-pass membrane protein</topology>
    </subcellularLocation>
</comment>
<evidence type="ECO:0000313" key="8">
    <source>
        <dbReference type="Proteomes" id="UP000027586"/>
    </source>
</evidence>
<keyword evidence="5 6" id="KW-0472">Membrane</keyword>
<accession>A0A068SEC4</accession>
<dbReference type="AlphaFoldDB" id="A0A068SEC4"/>
<dbReference type="Proteomes" id="UP000027586">
    <property type="component" value="Unassembled WGS sequence"/>
</dbReference>
<comment type="caution">
    <text evidence="7">The sequence shown here is derived from an EMBL/GenBank/DDBJ whole genome shotgun (WGS) entry which is preliminary data.</text>
</comment>
<keyword evidence="8" id="KW-1185">Reference proteome</keyword>
<evidence type="ECO:0000256" key="6">
    <source>
        <dbReference type="SAM" id="Phobius"/>
    </source>
</evidence>
<evidence type="ECO:0000256" key="2">
    <source>
        <dbReference type="ARBA" id="ARBA00007262"/>
    </source>
</evidence>
<sequence>MHLPDIDYINILVNIGIVIGGALLFPIVFTIVLTLLGFTSAGILAGSVAAFTMSCCHPISGSSAFACLQSLGAIGFFGILVNPFMLLVEVIAGVAMMVYLWVRYSFDTTLLWNDWSGVVHIIAMVFNYGLSIVANMLGGALAGMLAGYLVSLCCRAIRSICCERSIQLPIYHTSDDSSTSATAITMMVFSFIGLVTGVVLAIMFPYNIIPL</sequence>
<feature type="transmembrane region" description="Helical" evidence="6">
    <location>
        <begin position="41"/>
        <end position="59"/>
    </location>
</feature>
<evidence type="ECO:0000313" key="7">
    <source>
        <dbReference type="EMBL" id="CDH60708.1"/>
    </source>
</evidence>
<dbReference type="InterPro" id="IPR038213">
    <property type="entry name" value="IFI6/IFI27-like_sf"/>
</dbReference>
<keyword evidence="4 6" id="KW-1133">Transmembrane helix</keyword>
<evidence type="ECO:0000256" key="3">
    <source>
        <dbReference type="ARBA" id="ARBA00022692"/>
    </source>
</evidence>
<organism evidence="7 8">
    <name type="scientific">Lichtheimia corymbifera JMRC:FSU:9682</name>
    <dbReference type="NCBI Taxonomy" id="1263082"/>
    <lineage>
        <taxon>Eukaryota</taxon>
        <taxon>Fungi</taxon>
        <taxon>Fungi incertae sedis</taxon>
        <taxon>Mucoromycota</taxon>
        <taxon>Mucoromycotina</taxon>
        <taxon>Mucoromycetes</taxon>
        <taxon>Mucorales</taxon>
        <taxon>Lichtheimiaceae</taxon>
        <taxon>Lichtheimia</taxon>
    </lineage>
</organism>
<comment type="similarity">
    <text evidence="2">Belongs to the IFI6/IFI27 family.</text>
</comment>
<dbReference type="OrthoDB" id="440424at2759"/>
<dbReference type="VEuPathDB" id="FungiDB:LCOR_11489.1"/>
<dbReference type="InterPro" id="IPR009311">
    <property type="entry name" value="IFI6/IFI27-like"/>
</dbReference>
<name>A0A068SEC4_9FUNG</name>
<keyword evidence="3 6" id="KW-0812">Transmembrane</keyword>
<protein>
    <submittedName>
        <fullName evidence="7">Uncharacterized protein</fullName>
    </submittedName>
</protein>
<feature type="transmembrane region" description="Helical" evidence="6">
    <location>
        <begin position="12"/>
        <end position="35"/>
    </location>
</feature>
<evidence type="ECO:0000256" key="4">
    <source>
        <dbReference type="ARBA" id="ARBA00022989"/>
    </source>
</evidence>
<dbReference type="GO" id="GO:0016020">
    <property type="term" value="C:membrane"/>
    <property type="evidence" value="ECO:0007669"/>
    <property type="project" value="UniProtKB-SubCell"/>
</dbReference>
<evidence type="ECO:0000256" key="5">
    <source>
        <dbReference type="ARBA" id="ARBA00023136"/>
    </source>
</evidence>
<feature type="transmembrane region" description="Helical" evidence="6">
    <location>
        <begin position="188"/>
        <end position="209"/>
    </location>
</feature>
<feature type="transmembrane region" description="Helical" evidence="6">
    <location>
        <begin position="121"/>
        <end position="150"/>
    </location>
</feature>
<gene>
    <name evidence="7" type="ORF">LCOR_11489.1</name>
</gene>
<dbReference type="Pfam" id="PF06140">
    <property type="entry name" value="Ifi-6-16"/>
    <property type="match status" value="1"/>
</dbReference>
<evidence type="ECO:0000256" key="1">
    <source>
        <dbReference type="ARBA" id="ARBA00004141"/>
    </source>
</evidence>
<feature type="transmembrane region" description="Helical" evidence="6">
    <location>
        <begin position="71"/>
        <end position="101"/>
    </location>
</feature>
<dbReference type="Gene3D" id="6.10.110.10">
    <property type="match status" value="1"/>
</dbReference>